<accession>A0A1G2L0Z9</accession>
<reference evidence="2 3" key="1">
    <citation type="journal article" date="2016" name="Nat. Commun.">
        <title>Thousands of microbial genomes shed light on interconnected biogeochemical processes in an aquifer system.</title>
        <authorList>
            <person name="Anantharaman K."/>
            <person name="Brown C.T."/>
            <person name="Hug L.A."/>
            <person name="Sharon I."/>
            <person name="Castelle C.J."/>
            <person name="Probst A.J."/>
            <person name="Thomas B.C."/>
            <person name="Singh A."/>
            <person name="Wilkins M.J."/>
            <person name="Karaoz U."/>
            <person name="Brodie E.L."/>
            <person name="Williams K.H."/>
            <person name="Hubbard S.S."/>
            <person name="Banfield J.F."/>
        </authorList>
    </citation>
    <scope>NUCLEOTIDE SEQUENCE [LARGE SCALE GENOMIC DNA]</scope>
</reference>
<dbReference type="Proteomes" id="UP000177982">
    <property type="component" value="Unassembled WGS sequence"/>
</dbReference>
<gene>
    <name evidence="2" type="ORF">A2934_05935</name>
</gene>
<name>A0A1G2L0Z9_9BACT</name>
<feature type="region of interest" description="Disordered" evidence="1">
    <location>
        <begin position="136"/>
        <end position="185"/>
    </location>
</feature>
<comment type="caution">
    <text evidence="2">The sequence shown here is derived from an EMBL/GenBank/DDBJ whole genome shotgun (WGS) entry which is preliminary data.</text>
</comment>
<evidence type="ECO:0000313" key="3">
    <source>
        <dbReference type="Proteomes" id="UP000177982"/>
    </source>
</evidence>
<evidence type="ECO:0000313" key="2">
    <source>
        <dbReference type="EMBL" id="OHA05348.1"/>
    </source>
</evidence>
<proteinExistence type="predicted"/>
<dbReference type="EMBL" id="MHQO01000054">
    <property type="protein sequence ID" value="OHA05348.1"/>
    <property type="molecule type" value="Genomic_DNA"/>
</dbReference>
<organism evidence="2 3">
    <name type="scientific">Candidatus Sungbacteria bacterium RIFCSPLOWO2_01_FULL_47_10</name>
    <dbReference type="NCBI Taxonomy" id="1802276"/>
    <lineage>
        <taxon>Bacteria</taxon>
        <taxon>Candidatus Sungiibacteriota</taxon>
    </lineage>
</organism>
<feature type="compositionally biased region" description="Basic and acidic residues" evidence="1">
    <location>
        <begin position="150"/>
        <end position="160"/>
    </location>
</feature>
<protein>
    <submittedName>
        <fullName evidence="2">Uncharacterized protein</fullName>
    </submittedName>
</protein>
<evidence type="ECO:0000256" key="1">
    <source>
        <dbReference type="SAM" id="MobiDB-lite"/>
    </source>
</evidence>
<dbReference type="AlphaFoldDB" id="A0A1G2L0Z9"/>
<sequence length="185" mass="21260">MARKRRRLPSSGDRLTDWHFRQIVDVLERVVKAVRKKKRLIDLDDKPPRKAVRGLNDLDLAIIYLNAAKKIHPTSDDYVETIIHEAFHTILEGGKPGHKGIIRHEAIDVIAEILIKKFTDEQKRYLKKFIPRKEVKRGPLPTQPDASDAVSKKPSQETKIPDVLLEDLNFPDLDERGPEETPPQT</sequence>